<evidence type="ECO:0000256" key="7">
    <source>
        <dbReference type="ARBA" id="ARBA00022840"/>
    </source>
</evidence>
<dbReference type="PANTHER" id="PTHR24421:SF10">
    <property type="entry name" value="NITRATE_NITRITE SENSOR PROTEIN NARQ"/>
    <property type="match status" value="1"/>
</dbReference>
<evidence type="ECO:0000256" key="3">
    <source>
        <dbReference type="ARBA" id="ARBA00022553"/>
    </source>
</evidence>
<organism evidence="12 13">
    <name type="scientific">Kutzneria albida DSM 43870</name>
    <dbReference type="NCBI Taxonomy" id="1449976"/>
    <lineage>
        <taxon>Bacteria</taxon>
        <taxon>Bacillati</taxon>
        <taxon>Actinomycetota</taxon>
        <taxon>Actinomycetes</taxon>
        <taxon>Pseudonocardiales</taxon>
        <taxon>Pseudonocardiaceae</taxon>
        <taxon>Kutzneria</taxon>
    </lineage>
</organism>
<keyword evidence="7" id="KW-0067">ATP-binding</keyword>
<feature type="domain" description="Signal transduction histidine kinase subgroup 3 dimerisation and phosphoacceptor" evidence="11">
    <location>
        <begin position="256"/>
        <end position="320"/>
    </location>
</feature>
<evidence type="ECO:0000256" key="10">
    <source>
        <dbReference type="SAM" id="Phobius"/>
    </source>
</evidence>
<dbReference type="EMBL" id="CP007155">
    <property type="protein sequence ID" value="AHH96174.1"/>
    <property type="molecule type" value="Genomic_DNA"/>
</dbReference>
<dbReference type="Gene3D" id="3.30.565.10">
    <property type="entry name" value="Histidine kinase-like ATPase, C-terminal domain"/>
    <property type="match status" value="1"/>
</dbReference>
<dbReference type="STRING" id="1449976.KALB_2806"/>
<keyword evidence="13" id="KW-1185">Reference proteome</keyword>
<evidence type="ECO:0000256" key="1">
    <source>
        <dbReference type="ARBA" id="ARBA00000085"/>
    </source>
</evidence>
<keyword evidence="4" id="KW-0808">Transferase</keyword>
<accession>W5WDA9</accession>
<comment type="catalytic activity">
    <reaction evidence="1">
        <text>ATP + protein L-histidine = ADP + protein N-phospho-L-histidine.</text>
        <dbReference type="EC" id="2.7.13.3"/>
    </reaction>
</comment>
<dbReference type="GO" id="GO:0016020">
    <property type="term" value="C:membrane"/>
    <property type="evidence" value="ECO:0007669"/>
    <property type="project" value="InterPro"/>
</dbReference>
<feature type="transmembrane region" description="Helical" evidence="10">
    <location>
        <begin position="140"/>
        <end position="163"/>
    </location>
</feature>
<dbReference type="HOGENOM" id="CLU_000445_20_1_11"/>
<keyword evidence="6 12" id="KW-0418">Kinase</keyword>
<dbReference type="AlphaFoldDB" id="W5WDA9"/>
<gene>
    <name evidence="12" type="ORF">KALB_2806</name>
</gene>
<dbReference type="CDD" id="cd16917">
    <property type="entry name" value="HATPase_UhpB-NarQ-NarX-like"/>
    <property type="match status" value="1"/>
</dbReference>
<keyword evidence="10" id="KW-1133">Transmembrane helix</keyword>
<dbReference type="PANTHER" id="PTHR24421">
    <property type="entry name" value="NITRATE/NITRITE SENSOR PROTEIN NARX-RELATED"/>
    <property type="match status" value="1"/>
</dbReference>
<feature type="region of interest" description="Disordered" evidence="9">
    <location>
        <begin position="1"/>
        <end position="32"/>
    </location>
</feature>
<evidence type="ECO:0000256" key="9">
    <source>
        <dbReference type="SAM" id="MobiDB-lite"/>
    </source>
</evidence>
<dbReference type="InterPro" id="IPR011712">
    <property type="entry name" value="Sig_transdc_His_kin_sub3_dim/P"/>
</dbReference>
<dbReference type="PATRIC" id="fig|1449976.3.peg.2818"/>
<reference evidence="12 13" key="1">
    <citation type="journal article" date="2014" name="BMC Genomics">
        <title>Complete genome sequence of producer of the glycopeptide antibiotic Aculeximycin Kutzneria albida DSM 43870T, a representative of minor genus of Pseudonocardiaceae.</title>
        <authorList>
            <person name="Rebets Y."/>
            <person name="Tokovenko B."/>
            <person name="Lushchyk I."/>
            <person name="Ruckert C."/>
            <person name="Zaburannyi N."/>
            <person name="Bechthold A."/>
            <person name="Kalinowski J."/>
            <person name="Luzhetskyy A."/>
        </authorList>
    </citation>
    <scope>NUCLEOTIDE SEQUENCE [LARGE SCALE GENOMIC DNA]</scope>
    <source>
        <strain evidence="12">DSM 43870</strain>
    </source>
</reference>
<proteinExistence type="predicted"/>
<dbReference type="GO" id="GO:0000155">
    <property type="term" value="F:phosphorelay sensor kinase activity"/>
    <property type="evidence" value="ECO:0007669"/>
    <property type="project" value="InterPro"/>
</dbReference>
<keyword evidence="5" id="KW-0547">Nucleotide-binding</keyword>
<dbReference type="SUPFAM" id="SSF55874">
    <property type="entry name" value="ATPase domain of HSP90 chaperone/DNA topoisomerase II/histidine kinase"/>
    <property type="match status" value="1"/>
</dbReference>
<dbReference type="InterPro" id="IPR050482">
    <property type="entry name" value="Sensor_HK_TwoCompSys"/>
</dbReference>
<evidence type="ECO:0000313" key="12">
    <source>
        <dbReference type="EMBL" id="AHH96174.1"/>
    </source>
</evidence>
<feature type="transmembrane region" description="Helical" evidence="10">
    <location>
        <begin position="207"/>
        <end position="227"/>
    </location>
</feature>
<dbReference type="eggNOG" id="COG4585">
    <property type="taxonomic scope" value="Bacteria"/>
</dbReference>
<dbReference type="Gene3D" id="1.20.5.1930">
    <property type="match status" value="1"/>
</dbReference>
<dbReference type="Proteomes" id="UP000019225">
    <property type="component" value="Chromosome"/>
</dbReference>
<dbReference type="EC" id="2.7.13.3" evidence="2"/>
<dbReference type="GO" id="GO:0046983">
    <property type="term" value="F:protein dimerization activity"/>
    <property type="evidence" value="ECO:0007669"/>
    <property type="project" value="InterPro"/>
</dbReference>
<keyword evidence="10" id="KW-0472">Membrane</keyword>
<feature type="transmembrane region" description="Helical" evidence="10">
    <location>
        <begin position="175"/>
        <end position="195"/>
    </location>
</feature>
<evidence type="ECO:0000256" key="4">
    <source>
        <dbReference type="ARBA" id="ARBA00022679"/>
    </source>
</evidence>
<dbReference type="Pfam" id="PF07730">
    <property type="entry name" value="HisKA_3"/>
    <property type="match status" value="1"/>
</dbReference>
<keyword evidence="3" id="KW-0597">Phosphoprotein</keyword>
<evidence type="ECO:0000313" key="13">
    <source>
        <dbReference type="Proteomes" id="UP000019225"/>
    </source>
</evidence>
<dbReference type="KEGG" id="kal:KALB_2806"/>
<evidence type="ECO:0000256" key="5">
    <source>
        <dbReference type="ARBA" id="ARBA00022741"/>
    </source>
</evidence>
<sequence length="459" mass="49834">MPNRPCHAVPDPAVPEHEVGLPLPRQSTGTTWADPSLQQYRVSSGQAGDEGVTEAVDAIPDPSLVAAVIGDVRGPLLTRFGRAVLAFGKRHRQGLADVGLMLFALLDMFLVFPKNAEVYSYVLTGVAVAALVLRRRYPFLVLLICVPGFLAGWSALAGMIALYELAKRRTWCWQTAVGTVMVVLCYFVTWPLDKFLAESWNEQARDLLWGVIHAGAPLALGLLVTTYKELRRRISELATIREREEALQSMAIRTDERTKLAREMHDVVSHQVTLIAMQAGALKVTAQDEASREIAKTIRRLSTRTLEELRQLVGVLRAPTDDECVPDLADLERMVSDSGIPVTLTLEGPLDELPQPVSGAAYRTVQEALTNVGKYAPAAATSVLVQANKRELLVQVRNERPRGQRTPALPSGGHGLVGLTERAELLGGSFHAAPSVDGGFVVTSRFPLGVSTLPAAHAV</sequence>
<keyword evidence="10" id="KW-0812">Transmembrane</keyword>
<dbReference type="GO" id="GO:0005524">
    <property type="term" value="F:ATP binding"/>
    <property type="evidence" value="ECO:0007669"/>
    <property type="project" value="UniProtKB-KW"/>
</dbReference>
<evidence type="ECO:0000259" key="11">
    <source>
        <dbReference type="Pfam" id="PF07730"/>
    </source>
</evidence>
<name>W5WDA9_9PSEU</name>
<evidence type="ECO:0000256" key="2">
    <source>
        <dbReference type="ARBA" id="ARBA00012438"/>
    </source>
</evidence>
<evidence type="ECO:0000256" key="6">
    <source>
        <dbReference type="ARBA" id="ARBA00022777"/>
    </source>
</evidence>
<evidence type="ECO:0000256" key="8">
    <source>
        <dbReference type="ARBA" id="ARBA00023012"/>
    </source>
</evidence>
<dbReference type="InterPro" id="IPR036890">
    <property type="entry name" value="HATPase_C_sf"/>
</dbReference>
<protein>
    <recommendedName>
        <fullName evidence="2">histidine kinase</fullName>
        <ecNumber evidence="2">2.7.13.3</ecNumber>
    </recommendedName>
</protein>
<keyword evidence="8" id="KW-0902">Two-component regulatory system</keyword>